<dbReference type="PROSITE" id="PS50929">
    <property type="entry name" value="ABC_TM1F"/>
    <property type="match status" value="1"/>
</dbReference>
<keyword evidence="2 7" id="KW-0812">Transmembrane</keyword>
<dbReference type="Proteomes" id="UP000307943">
    <property type="component" value="Unassembled WGS sequence"/>
</dbReference>
<evidence type="ECO:0000313" key="11">
    <source>
        <dbReference type="Proteomes" id="UP000307943"/>
    </source>
</evidence>
<dbReference type="GO" id="GO:0005524">
    <property type="term" value="F:ATP binding"/>
    <property type="evidence" value="ECO:0007669"/>
    <property type="project" value="UniProtKB-KW"/>
</dbReference>
<comment type="caution">
    <text evidence="10">The sequence shown here is derived from an EMBL/GenBank/DDBJ whole genome shotgun (WGS) entry which is preliminary data.</text>
</comment>
<evidence type="ECO:0000259" key="9">
    <source>
        <dbReference type="PROSITE" id="PS50929"/>
    </source>
</evidence>
<dbReference type="GO" id="GO:0034040">
    <property type="term" value="F:ATPase-coupled lipid transmembrane transporter activity"/>
    <property type="evidence" value="ECO:0007669"/>
    <property type="project" value="TreeGrafter"/>
</dbReference>
<evidence type="ECO:0000256" key="4">
    <source>
        <dbReference type="ARBA" id="ARBA00022840"/>
    </source>
</evidence>
<keyword evidence="3" id="KW-0547">Nucleotide-binding</keyword>
<comment type="subcellular location">
    <subcellularLocation>
        <location evidence="1">Cell membrane</location>
        <topology evidence="1">Multi-pass membrane protein</topology>
    </subcellularLocation>
</comment>
<dbReference type="SUPFAM" id="SSF52540">
    <property type="entry name" value="P-loop containing nucleoside triphosphate hydrolases"/>
    <property type="match status" value="1"/>
</dbReference>
<evidence type="ECO:0000256" key="7">
    <source>
        <dbReference type="SAM" id="Phobius"/>
    </source>
</evidence>
<keyword evidence="4 10" id="KW-0067">ATP-binding</keyword>
<dbReference type="InterPro" id="IPR027417">
    <property type="entry name" value="P-loop_NTPase"/>
</dbReference>
<gene>
    <name evidence="10" type="ORF">FE784_39180</name>
</gene>
<reference evidence="10 11" key="1">
    <citation type="submission" date="2019-05" db="EMBL/GenBank/DDBJ databases">
        <title>We sequenced the genome of Paenibacillus hemerocallicola KCTC 33185 for further insight into its adaptation and study the phylogeny of Paenibacillus.</title>
        <authorList>
            <person name="Narsing Rao M.P."/>
        </authorList>
    </citation>
    <scope>NUCLEOTIDE SEQUENCE [LARGE SCALE GENOMIC DNA]</scope>
    <source>
        <strain evidence="10 11">KCTC 33185</strain>
    </source>
</reference>
<feature type="transmembrane region" description="Helical" evidence="7">
    <location>
        <begin position="239"/>
        <end position="259"/>
    </location>
</feature>
<dbReference type="PROSITE" id="PS50893">
    <property type="entry name" value="ABC_TRANSPORTER_2"/>
    <property type="match status" value="1"/>
</dbReference>
<protein>
    <submittedName>
        <fullName evidence="10">ABC transporter ATP-binding protein</fullName>
    </submittedName>
</protein>
<dbReference type="EMBL" id="VDCQ01000112">
    <property type="protein sequence ID" value="TNJ55924.1"/>
    <property type="molecule type" value="Genomic_DNA"/>
</dbReference>
<name>A0A5C4SW54_9BACL</name>
<dbReference type="PANTHER" id="PTHR24221">
    <property type="entry name" value="ATP-BINDING CASSETTE SUB-FAMILY B"/>
    <property type="match status" value="1"/>
</dbReference>
<dbReference type="SUPFAM" id="SSF90123">
    <property type="entry name" value="ABC transporter transmembrane region"/>
    <property type="match status" value="1"/>
</dbReference>
<dbReference type="AlphaFoldDB" id="A0A5C4SW54"/>
<evidence type="ECO:0000259" key="8">
    <source>
        <dbReference type="PROSITE" id="PS50893"/>
    </source>
</evidence>
<organism evidence="10 11">
    <name type="scientific">Paenibacillus hemerocallicola</name>
    <dbReference type="NCBI Taxonomy" id="1172614"/>
    <lineage>
        <taxon>Bacteria</taxon>
        <taxon>Bacillati</taxon>
        <taxon>Bacillota</taxon>
        <taxon>Bacilli</taxon>
        <taxon>Bacillales</taxon>
        <taxon>Paenibacillaceae</taxon>
        <taxon>Paenibacillus</taxon>
    </lineage>
</organism>
<dbReference type="InterPro" id="IPR003439">
    <property type="entry name" value="ABC_transporter-like_ATP-bd"/>
</dbReference>
<evidence type="ECO:0000256" key="6">
    <source>
        <dbReference type="ARBA" id="ARBA00023136"/>
    </source>
</evidence>
<dbReference type="InterPro" id="IPR039421">
    <property type="entry name" value="Type_1_exporter"/>
</dbReference>
<keyword evidence="11" id="KW-1185">Reference proteome</keyword>
<evidence type="ECO:0000256" key="3">
    <source>
        <dbReference type="ARBA" id="ARBA00022741"/>
    </source>
</evidence>
<proteinExistence type="predicted"/>
<evidence type="ECO:0000256" key="1">
    <source>
        <dbReference type="ARBA" id="ARBA00004651"/>
    </source>
</evidence>
<dbReference type="Gene3D" id="3.40.50.300">
    <property type="entry name" value="P-loop containing nucleotide triphosphate hydrolases"/>
    <property type="match status" value="1"/>
</dbReference>
<dbReference type="PANTHER" id="PTHR24221:SF654">
    <property type="entry name" value="ATP-BINDING CASSETTE SUB-FAMILY B MEMBER 6"/>
    <property type="match status" value="1"/>
</dbReference>
<feature type="domain" description="ABC transmembrane type-1" evidence="9">
    <location>
        <begin position="10"/>
        <end position="296"/>
    </location>
</feature>
<dbReference type="InterPro" id="IPR011527">
    <property type="entry name" value="ABC1_TM_dom"/>
</dbReference>
<evidence type="ECO:0000313" key="10">
    <source>
        <dbReference type="EMBL" id="TNJ55924.1"/>
    </source>
</evidence>
<dbReference type="InterPro" id="IPR003593">
    <property type="entry name" value="AAA+_ATPase"/>
</dbReference>
<keyword evidence="6 7" id="KW-0472">Membrane</keyword>
<dbReference type="OrthoDB" id="9806127at2"/>
<feature type="domain" description="ABC transporter" evidence="8">
    <location>
        <begin position="352"/>
        <end position="588"/>
    </location>
</feature>
<dbReference type="InterPro" id="IPR036640">
    <property type="entry name" value="ABC1_TM_sf"/>
</dbReference>
<accession>A0A5C4SW54</accession>
<dbReference type="GO" id="GO:0005886">
    <property type="term" value="C:plasma membrane"/>
    <property type="evidence" value="ECO:0007669"/>
    <property type="project" value="UniProtKB-SubCell"/>
</dbReference>
<evidence type="ECO:0000256" key="5">
    <source>
        <dbReference type="ARBA" id="ARBA00022989"/>
    </source>
</evidence>
<dbReference type="Pfam" id="PF00005">
    <property type="entry name" value="ABC_tran"/>
    <property type="match status" value="1"/>
</dbReference>
<dbReference type="GO" id="GO:0016887">
    <property type="term" value="F:ATP hydrolysis activity"/>
    <property type="evidence" value="ECO:0007669"/>
    <property type="project" value="InterPro"/>
</dbReference>
<sequence length="594" mass="64930">MYRVERKPVIVLALTLLLALPLLPAELWFVKTLVDRIQQWSAPQPIGPIVASAAWLAILMGVINIGLGVPIPMAQTRLNEIGALEGQRLLLHKTARLPLASVEAPHVGDLRERAMQVSIYETFNTGIQMMQNVMRAAILIGIMLVYGQTLPAVAVCAAALLLAYVSGRSAESLEKLNRMQAPNRRLLSYYASLMTRREAAKEIRLFGLGGLLADRWKSSYERQADETGKAVRASELRKIGPELLSALVGGLIVAMLVLLPGASELSAGDFSILFMVVTMLVSQLPDLIGGGVILRRQRLRWEDFRAYMELEEDKDRREEQEPVDSNAKIRTDVSSEANGAVASAGPANGFLLQVRDLRFRYPGALRDTIHDLSLTIPPGCTAALVGENGSGKSTLVKLLTGLYAPSAGEVVWRNVGRDAVEVKSAASAGESFSAVFQNFAKLQVTLRENVALGKLSAIREDTALQAALQDAGSKLHGLDRQIGAPFGGIEPSGGEWQKIVTARALLRDAGFVFFDEPTAALDPQAEKEAFELFLRVTEGRSALLVTHRLGAAKLADTIFVLKDGRLAEQGTHEELMRRDGEYSRMFRLQARWYE</sequence>
<dbReference type="GO" id="GO:0140359">
    <property type="term" value="F:ABC-type transporter activity"/>
    <property type="evidence" value="ECO:0007669"/>
    <property type="project" value="InterPro"/>
</dbReference>
<feature type="transmembrane region" description="Helical" evidence="7">
    <location>
        <begin position="271"/>
        <end position="294"/>
    </location>
</feature>
<keyword evidence="5 7" id="KW-1133">Transmembrane helix</keyword>
<feature type="transmembrane region" description="Helical" evidence="7">
    <location>
        <begin position="49"/>
        <end position="69"/>
    </location>
</feature>
<evidence type="ECO:0000256" key="2">
    <source>
        <dbReference type="ARBA" id="ARBA00022692"/>
    </source>
</evidence>
<dbReference type="SMART" id="SM00382">
    <property type="entry name" value="AAA"/>
    <property type="match status" value="1"/>
</dbReference>
<dbReference type="Gene3D" id="1.20.1560.10">
    <property type="entry name" value="ABC transporter type 1, transmembrane domain"/>
    <property type="match status" value="1"/>
</dbReference>